<gene>
    <name evidence="11" type="ORF">JKF63_02568</name>
</gene>
<evidence type="ECO:0000259" key="10">
    <source>
        <dbReference type="PROSITE" id="PS50929"/>
    </source>
</evidence>
<dbReference type="RefSeq" id="XP_067754750.1">
    <property type="nucleotide sequence ID" value="XM_067898593.1"/>
</dbReference>
<reference evidence="11 12" key="1">
    <citation type="submission" date="2021-02" db="EMBL/GenBank/DDBJ databases">
        <title>Porcisia hertigi Genome sequencing and assembly.</title>
        <authorList>
            <person name="Almutairi H."/>
            <person name="Gatherer D."/>
        </authorList>
    </citation>
    <scope>NUCLEOTIDE SEQUENCE [LARGE SCALE GENOMIC DNA]</scope>
    <source>
        <strain evidence="11 12">C119</strain>
    </source>
</reference>
<comment type="caution">
    <text evidence="11">The sequence shown here is derived from an EMBL/GenBank/DDBJ whole genome shotgun (WGS) entry which is preliminary data.</text>
</comment>
<keyword evidence="6 8" id="KW-0472">Membrane</keyword>
<sequence length="718" mass="76489">MSSPMKASTGEGDNALQLLRFAYRYMSSQRPFILLSALFMAGAALLSITIPALAEEIVSYGTEKLTMSTEGVSHSVGRSSVASLEETTPTPKTGTPVDSPGVGTGHFSSLGLGALSERIFKPFIPVLLVALRGWTGAVVEGTGAGSVADLSPYVEGVLCRCLLMTVTIIGYHITSLFAHLSAYYAGTGAQNSLVQDSVQRILHTAHPDRVAVVNAVKLAQLITTSGRALNDAIGELLTNVLSQAMYTVGFFSVMYFLSYELTLTIMVGVVVIQCLFFLQGMSLHRQGSRVTAEETSVQAYIANILQRSETVFVFRCSDFVVGRTAERLAQVRRLTNGLNRSIHGYAAISSGLTRLIFVVALGLSSYYQRSGKLSMRHTILYFACFQSFVNTLASLSSAVGELRATLGRLRTLEAVLRWYSEPMAVTAGEHGAAASEDAVVDIQESATAAVGLYHINFSYPAVPAFFSEVGGTVGSRDAVAALENRLSTVTGSHHHNGLSNVSFTAAVGGITVLYGPSGSGKSTCLRLLCGLVRPRSGTVRTQRRAVLLEQQHAIFIGTVAENILLTDLSGFGGRKAEGGAIEDETLLSSTSPSATTAATFAELQGRVTDASVKSGCTSFLSNPFSTFIESADHPPFSGGQLQRIALARIFAQTDGYSLVLLDEPTTGLDRGAVDVLLETIRELRDRHNKTVLISTHDDRVAVVADKVIDLSTSAVKTH</sequence>
<keyword evidence="4" id="KW-0067">ATP-binding</keyword>
<organism evidence="11 12">
    <name type="scientific">Porcisia hertigi</name>
    <dbReference type="NCBI Taxonomy" id="2761500"/>
    <lineage>
        <taxon>Eukaryota</taxon>
        <taxon>Discoba</taxon>
        <taxon>Euglenozoa</taxon>
        <taxon>Kinetoplastea</taxon>
        <taxon>Metakinetoplastina</taxon>
        <taxon>Trypanosomatida</taxon>
        <taxon>Trypanosomatidae</taxon>
        <taxon>Leishmaniinae</taxon>
        <taxon>Porcisia</taxon>
    </lineage>
</organism>
<evidence type="ECO:0000259" key="9">
    <source>
        <dbReference type="PROSITE" id="PS50893"/>
    </source>
</evidence>
<dbReference type="GO" id="GO:0016020">
    <property type="term" value="C:membrane"/>
    <property type="evidence" value="ECO:0007669"/>
    <property type="project" value="UniProtKB-SubCell"/>
</dbReference>
<protein>
    <recommendedName>
        <fullName evidence="13">ABC transporter-like protein</fullName>
    </recommendedName>
</protein>
<dbReference type="PANTHER" id="PTHR24221">
    <property type="entry name" value="ATP-BINDING CASSETTE SUB-FAMILY B"/>
    <property type="match status" value="1"/>
</dbReference>
<dbReference type="PROSITE" id="PS50893">
    <property type="entry name" value="ABC_TRANSPORTER_2"/>
    <property type="match status" value="1"/>
</dbReference>
<feature type="domain" description="ABC transmembrane type-1" evidence="10">
    <location>
        <begin position="161"/>
        <end position="404"/>
    </location>
</feature>
<evidence type="ECO:0000313" key="12">
    <source>
        <dbReference type="Proteomes" id="UP000674318"/>
    </source>
</evidence>
<dbReference type="Pfam" id="PF00005">
    <property type="entry name" value="ABC_tran"/>
    <property type="match status" value="1"/>
</dbReference>
<dbReference type="InterPro" id="IPR003439">
    <property type="entry name" value="ABC_transporter-like_ATP-bd"/>
</dbReference>
<dbReference type="KEGG" id="phet:94288670"/>
<dbReference type="AlphaFoldDB" id="A0A836L3X8"/>
<evidence type="ECO:0000256" key="2">
    <source>
        <dbReference type="ARBA" id="ARBA00022692"/>
    </source>
</evidence>
<dbReference type="GO" id="GO:0005524">
    <property type="term" value="F:ATP binding"/>
    <property type="evidence" value="ECO:0007669"/>
    <property type="project" value="UniProtKB-KW"/>
</dbReference>
<evidence type="ECO:0000256" key="8">
    <source>
        <dbReference type="SAM" id="Phobius"/>
    </source>
</evidence>
<keyword evidence="3" id="KW-0547">Nucleotide-binding</keyword>
<dbReference type="EMBL" id="JAFJZO010000032">
    <property type="protein sequence ID" value="KAG5496267.1"/>
    <property type="molecule type" value="Genomic_DNA"/>
</dbReference>
<feature type="region of interest" description="Disordered" evidence="7">
    <location>
        <begin position="71"/>
        <end position="100"/>
    </location>
</feature>
<evidence type="ECO:0000256" key="6">
    <source>
        <dbReference type="ARBA" id="ARBA00023136"/>
    </source>
</evidence>
<keyword evidence="2 8" id="KW-0812">Transmembrane</keyword>
<dbReference type="PROSITE" id="PS00211">
    <property type="entry name" value="ABC_TRANSPORTER_1"/>
    <property type="match status" value="1"/>
</dbReference>
<keyword evidence="5 8" id="KW-1133">Transmembrane helix</keyword>
<dbReference type="InterPro" id="IPR027417">
    <property type="entry name" value="P-loop_NTPase"/>
</dbReference>
<dbReference type="InterPro" id="IPR036640">
    <property type="entry name" value="ABC1_TM_sf"/>
</dbReference>
<dbReference type="GO" id="GO:0140359">
    <property type="term" value="F:ABC-type transporter activity"/>
    <property type="evidence" value="ECO:0007669"/>
    <property type="project" value="InterPro"/>
</dbReference>
<proteinExistence type="predicted"/>
<evidence type="ECO:0000256" key="5">
    <source>
        <dbReference type="ARBA" id="ARBA00022989"/>
    </source>
</evidence>
<dbReference type="InterPro" id="IPR017871">
    <property type="entry name" value="ABC_transporter-like_CS"/>
</dbReference>
<dbReference type="SUPFAM" id="SSF52540">
    <property type="entry name" value="P-loop containing nucleoside triphosphate hydrolases"/>
    <property type="match status" value="1"/>
</dbReference>
<evidence type="ECO:0000256" key="1">
    <source>
        <dbReference type="ARBA" id="ARBA00004141"/>
    </source>
</evidence>
<feature type="domain" description="ABC transporter" evidence="9">
    <location>
        <begin position="480"/>
        <end position="718"/>
    </location>
</feature>
<dbReference type="InterPro" id="IPR003593">
    <property type="entry name" value="AAA+_ATPase"/>
</dbReference>
<evidence type="ECO:0008006" key="13">
    <source>
        <dbReference type="Google" id="ProtNLM"/>
    </source>
</evidence>
<comment type="subcellular location">
    <subcellularLocation>
        <location evidence="1">Membrane</location>
        <topology evidence="1">Multi-pass membrane protein</topology>
    </subcellularLocation>
</comment>
<dbReference type="InterPro" id="IPR039421">
    <property type="entry name" value="Type_1_exporter"/>
</dbReference>
<evidence type="ECO:0000313" key="11">
    <source>
        <dbReference type="EMBL" id="KAG5496267.1"/>
    </source>
</evidence>
<evidence type="ECO:0000256" key="3">
    <source>
        <dbReference type="ARBA" id="ARBA00022741"/>
    </source>
</evidence>
<feature type="transmembrane region" description="Helical" evidence="8">
    <location>
        <begin position="379"/>
        <end position="400"/>
    </location>
</feature>
<dbReference type="Gene3D" id="3.40.50.300">
    <property type="entry name" value="P-loop containing nucleotide triphosphate hydrolases"/>
    <property type="match status" value="1"/>
</dbReference>
<dbReference type="PANTHER" id="PTHR24221:SF503">
    <property type="entry name" value="MITOCHONDRIAL POTASSIUM CHANNEL ATP-BINDING SUBUNIT"/>
    <property type="match status" value="1"/>
</dbReference>
<feature type="compositionally biased region" description="Low complexity" evidence="7">
    <location>
        <begin position="87"/>
        <end position="96"/>
    </location>
</feature>
<dbReference type="InterPro" id="IPR011527">
    <property type="entry name" value="ABC1_TM_dom"/>
</dbReference>
<dbReference type="SMART" id="SM00382">
    <property type="entry name" value="AAA"/>
    <property type="match status" value="1"/>
</dbReference>
<accession>A0A836L3X8</accession>
<feature type="transmembrane region" description="Helical" evidence="8">
    <location>
        <begin position="263"/>
        <end position="281"/>
    </location>
</feature>
<evidence type="ECO:0000256" key="7">
    <source>
        <dbReference type="SAM" id="MobiDB-lite"/>
    </source>
</evidence>
<name>A0A836L3X8_9TRYP</name>
<dbReference type="OrthoDB" id="6500128at2759"/>
<evidence type="ECO:0000256" key="4">
    <source>
        <dbReference type="ARBA" id="ARBA00022840"/>
    </source>
</evidence>
<dbReference type="GO" id="GO:0016887">
    <property type="term" value="F:ATP hydrolysis activity"/>
    <property type="evidence" value="ECO:0007669"/>
    <property type="project" value="InterPro"/>
</dbReference>
<feature type="compositionally biased region" description="Polar residues" evidence="7">
    <location>
        <begin position="71"/>
        <end position="86"/>
    </location>
</feature>
<dbReference type="Gene3D" id="1.20.1560.10">
    <property type="entry name" value="ABC transporter type 1, transmembrane domain"/>
    <property type="match status" value="1"/>
</dbReference>
<feature type="transmembrane region" description="Helical" evidence="8">
    <location>
        <begin position="32"/>
        <end position="54"/>
    </location>
</feature>
<dbReference type="GeneID" id="94288670"/>
<dbReference type="SUPFAM" id="SSF90123">
    <property type="entry name" value="ABC transporter transmembrane region"/>
    <property type="match status" value="1"/>
</dbReference>
<feature type="transmembrane region" description="Helical" evidence="8">
    <location>
        <begin position="342"/>
        <end position="367"/>
    </location>
</feature>
<keyword evidence="12" id="KW-1185">Reference proteome</keyword>
<dbReference type="Proteomes" id="UP000674318">
    <property type="component" value="Chromosome 32"/>
</dbReference>
<dbReference type="PROSITE" id="PS50929">
    <property type="entry name" value="ABC_TM1F"/>
    <property type="match status" value="1"/>
</dbReference>